<evidence type="ECO:0000256" key="1">
    <source>
        <dbReference type="SAM" id="MobiDB-lite"/>
    </source>
</evidence>
<accession>A0ABQ8EUS0</accession>
<keyword evidence="3" id="KW-1185">Reference proteome</keyword>
<feature type="region of interest" description="Disordered" evidence="1">
    <location>
        <begin position="518"/>
        <end position="602"/>
    </location>
</feature>
<feature type="region of interest" description="Disordered" evidence="1">
    <location>
        <begin position="119"/>
        <end position="159"/>
    </location>
</feature>
<gene>
    <name evidence="2" type="ORF">BASA50_000012</name>
</gene>
<feature type="compositionally biased region" description="Polar residues" evidence="1">
    <location>
        <begin position="538"/>
        <end position="558"/>
    </location>
</feature>
<dbReference type="EMBL" id="JAFCIX010000569">
    <property type="protein sequence ID" value="KAH6586963.1"/>
    <property type="molecule type" value="Genomic_DNA"/>
</dbReference>
<feature type="region of interest" description="Disordered" evidence="1">
    <location>
        <begin position="33"/>
        <end position="55"/>
    </location>
</feature>
<organism evidence="2 3">
    <name type="scientific">Batrachochytrium salamandrivorans</name>
    <dbReference type="NCBI Taxonomy" id="1357716"/>
    <lineage>
        <taxon>Eukaryota</taxon>
        <taxon>Fungi</taxon>
        <taxon>Fungi incertae sedis</taxon>
        <taxon>Chytridiomycota</taxon>
        <taxon>Chytridiomycota incertae sedis</taxon>
        <taxon>Chytridiomycetes</taxon>
        <taxon>Rhizophydiales</taxon>
        <taxon>Rhizophydiales incertae sedis</taxon>
        <taxon>Batrachochytrium</taxon>
    </lineage>
</organism>
<proteinExistence type="predicted"/>
<feature type="compositionally biased region" description="Basic and acidic residues" evidence="1">
    <location>
        <begin position="588"/>
        <end position="597"/>
    </location>
</feature>
<evidence type="ECO:0000313" key="3">
    <source>
        <dbReference type="Proteomes" id="UP001648503"/>
    </source>
</evidence>
<feature type="compositionally biased region" description="Basic and acidic residues" evidence="1">
    <location>
        <begin position="559"/>
        <end position="568"/>
    </location>
</feature>
<feature type="compositionally biased region" description="Polar residues" evidence="1">
    <location>
        <begin position="147"/>
        <end position="159"/>
    </location>
</feature>
<sequence length="1036" mass="114874">MDASGLFGEVAVNAAAATNAVKAQIEAELLGPPQTFSSDEHHSESRSSTSLLPLDIPYSSNLSRPQSASRRVAFKNCATTSRYNLEVEPSINSQADKEIGSPSSPSSTLQLGLTATIPIFPRSNESPPPPIQSGNTSATEAGLPSPNAINQSSTGHTPLHSQILLSPEKLPISASSLAPKPTSGVLRSTLPSMDNLNKVSIPHTWGLTETNTTNTPIETSLLKADKIINQKTTFAVAITKAAFFDKVIDSIKEGADEPLAISCAANANANAALSLQTGGNSINLKTRLQHMSAHILESQDDSLGPKRLNLTHVPVNLKKKKPWAVPHSSSQANRTHEAEISIIPLCVDNPSSAADQTMGKMRLLIEKMNALSNTMHINPSHDFVDEPQEFRMAKGIHQKIHLLMDNYDTLFDSRHDTKLVEDARKNLKLEYEKKIKHDICNSRIFQLSKECELVKSENTKLSLTCNKQTIELQELRLFKSNTQTEHAIMLKELAMRRMKQRVLRRQLRTALERVAGLDTTTSDNQKGDSDIPGGITKNIDSAQIDNSYMRSTVSYTSKPSKETPRGLDEQSTTTDSRPLSGRSHISRKKTERDPGKIDDEDTDIEVNDADFQKWQELQLQKPQWNKSTTTHLLAQKTPQSVMYIPTQENIDKLGYTVSESDPDQTSFQTYRAQRDAVLHRIHSPCRKQRRKLQDVIFAERESKRKSKKKATSQHSTIKKLIDLLKSCLATPVFCCPEVQGKSEPLSMKITSNEISACQTIISQVLKGLESLSLMPGASVEEFDGDNTSDKDVLFLDKKAEDIASNVVHREKASQPISTAIIRTHDPGISDREAAIQPEDMSRHIVHNAADIYKCTQNHTARRPIKNDMCLTDTDANNIVLESPHPRLEFHDIKSWVRQIHQKRPFSADAFKRKTISTTNDLLNAEIDRTGHQSAVSSLHIYPSKPAPSPVSFPMPDMPEKEEKNRHRIDLTHSARLHTRNTAAQLPAIATLSSRCQRPTSAPAWSKFASKPAQGKCQQYSLVGYAAEVNHKQPTLQ</sequence>
<reference evidence="2 3" key="1">
    <citation type="submission" date="2021-02" db="EMBL/GenBank/DDBJ databases">
        <title>Variation within the Batrachochytrium salamandrivorans European outbreak.</title>
        <authorList>
            <person name="Kelly M."/>
            <person name="Pasmans F."/>
            <person name="Shea T.P."/>
            <person name="Munoz J.F."/>
            <person name="Carranza S."/>
            <person name="Cuomo C.A."/>
            <person name="Martel A."/>
        </authorList>
    </citation>
    <scope>NUCLEOTIDE SEQUENCE [LARGE SCALE GENOMIC DNA]</scope>
    <source>
        <strain evidence="2 3">AMFP18/2</strain>
    </source>
</reference>
<evidence type="ECO:0000313" key="2">
    <source>
        <dbReference type="EMBL" id="KAH6586963.1"/>
    </source>
</evidence>
<comment type="caution">
    <text evidence="2">The sequence shown here is derived from an EMBL/GenBank/DDBJ whole genome shotgun (WGS) entry which is preliminary data.</text>
</comment>
<name>A0ABQ8EUS0_9FUNG</name>
<dbReference type="Proteomes" id="UP001648503">
    <property type="component" value="Unassembled WGS sequence"/>
</dbReference>
<protein>
    <submittedName>
        <fullName evidence="2">Uncharacterized protein</fullName>
    </submittedName>
</protein>